<evidence type="ECO:0000256" key="7">
    <source>
        <dbReference type="ARBA" id="ARBA00022804"/>
    </source>
</evidence>
<feature type="non-terminal residue" evidence="13">
    <location>
        <position position="312"/>
    </location>
</feature>
<protein>
    <recommendedName>
        <fullName evidence="3">Genome polyprotein</fullName>
    </recommendedName>
</protein>
<reference evidence="13 14" key="1">
    <citation type="journal article" date="2004" name="J. Virol.">
        <title>VP1 sequencing of all human rhinovirus serotypes: insights into genus phylogeny and susceptibility to antiviral capsid-binding compounds.</title>
        <authorList>
            <person name="Ledford R.M."/>
            <person name="Patel N.R."/>
            <person name="Demenczuk T.M."/>
            <person name="Watanyar A."/>
            <person name="Herbertz T."/>
            <person name="Collett M.S."/>
            <person name="Pevear D.C."/>
        </authorList>
    </citation>
    <scope>NUCLEOTIDE SEQUENCE [LARGE SCALE GENOMIC DNA]</scope>
</reference>
<dbReference type="CDD" id="cd00205">
    <property type="entry name" value="rhv_like"/>
    <property type="match status" value="1"/>
</dbReference>
<dbReference type="GO" id="GO:0019062">
    <property type="term" value="P:virion attachment to host cell"/>
    <property type="evidence" value="ECO:0007669"/>
    <property type="project" value="UniProtKB-KW"/>
</dbReference>
<keyword evidence="9" id="KW-1035">Host cytoplasm</keyword>
<evidence type="ECO:0000256" key="2">
    <source>
        <dbReference type="ARBA" id="ARBA00004328"/>
    </source>
</evidence>
<dbReference type="InterPro" id="IPR059138">
    <property type="entry name" value="Pico_VP1"/>
</dbReference>
<dbReference type="EMBL" id="AY355268">
    <property type="protein sequence ID" value="AAQ19942.1"/>
    <property type="molecule type" value="Genomic_RNA"/>
</dbReference>
<keyword evidence="5" id="KW-1143">T=pseudo3 icosahedral capsid protein</keyword>
<evidence type="ECO:0000256" key="6">
    <source>
        <dbReference type="ARBA" id="ARBA00022707"/>
    </source>
</evidence>
<feature type="domain" description="Picornavirus capsid VP1" evidence="12">
    <location>
        <begin position="41"/>
        <end position="265"/>
    </location>
</feature>
<keyword evidence="10" id="KW-0449">Lipoprotein</keyword>
<evidence type="ECO:0000256" key="11">
    <source>
        <dbReference type="ARBA" id="ARBA00023296"/>
    </source>
</evidence>
<evidence type="ECO:0000259" key="12">
    <source>
        <dbReference type="Pfam" id="PF22663"/>
    </source>
</evidence>
<keyword evidence="4" id="KW-0945">Host-virus interaction</keyword>
<organism evidence="13 14">
    <name type="scientific">Human rhinovirus 87</name>
    <dbReference type="NCBI Taxonomy" id="167331"/>
    <lineage>
        <taxon>Viruses</taxon>
        <taxon>Riboviria</taxon>
        <taxon>Orthornavirae</taxon>
        <taxon>Pisuviricota</taxon>
        <taxon>Pisoniviricetes</taxon>
        <taxon>Picornavirales</taxon>
        <taxon>Picornaviridae</taxon>
        <taxon>Ensavirinae</taxon>
        <taxon>Enterovirus</taxon>
        <taxon>Enterovirus deconjuncti</taxon>
        <taxon>Enterovirus D</taxon>
    </lineage>
</organism>
<dbReference type="Proteomes" id="UP000326401">
    <property type="component" value="Segment"/>
</dbReference>
<keyword evidence="7" id="KW-1161">Viral attachment to host cell</keyword>
<keyword evidence="5" id="KW-0167">Capsid protein</keyword>
<dbReference type="GO" id="GO:0044423">
    <property type="term" value="C:virion component"/>
    <property type="evidence" value="ECO:0007669"/>
    <property type="project" value="UniProtKB-KW"/>
</dbReference>
<keyword evidence="6" id="KW-0519">Myristate</keyword>
<evidence type="ECO:0000256" key="3">
    <source>
        <dbReference type="ARBA" id="ARBA00020107"/>
    </source>
</evidence>
<comment type="subcellular location">
    <subcellularLocation>
        <location evidence="1">Host cytoplasm</location>
    </subcellularLocation>
    <subcellularLocation>
        <location evidence="2">Virion</location>
    </subcellularLocation>
</comment>
<proteinExistence type="predicted"/>
<evidence type="ECO:0000256" key="8">
    <source>
        <dbReference type="ARBA" id="ARBA00022844"/>
    </source>
</evidence>
<dbReference type="InterPro" id="IPR033703">
    <property type="entry name" value="Rhv-like"/>
</dbReference>
<name>Q7T5X7_HED68</name>
<sequence length="312" mass="34293">LDHLHGAEAAYQVESIIKTATDTVKSEIDAELGVVPSLNAVETGATSNTEPEEAIQTRTVINQHGVSETSVENFLGRAALVSKKSFEYKNHASSSAGTHKNFFKWTINTKSFVQLRRKLELFTYLRFDAEITILTTVAVNGSNDSTYMGLPDLTLQAMFVPTGVLTPKEQDSFHWQSGCNASVFFKISDPPARMTIPFMCINSAYSVFYDGFAGFEKNGLYGINPADTIGNLCVRIVNEHQPVGFTVTVRVYMKPKHVKAWAPRPPRTMPYMSIANANYKGRYTAPNTLNAIIGNRASVTTMPHNIVTTGPG</sequence>
<dbReference type="GO" id="GO:0046718">
    <property type="term" value="P:symbiont entry into host cell"/>
    <property type="evidence" value="ECO:0007669"/>
    <property type="project" value="UniProtKB-KW"/>
</dbReference>
<dbReference type="SUPFAM" id="SSF88633">
    <property type="entry name" value="Positive stranded ssRNA viruses"/>
    <property type="match status" value="1"/>
</dbReference>
<accession>Q7T5X7</accession>
<evidence type="ECO:0000256" key="4">
    <source>
        <dbReference type="ARBA" id="ARBA00022581"/>
    </source>
</evidence>
<evidence type="ECO:0000256" key="5">
    <source>
        <dbReference type="ARBA" id="ARBA00022706"/>
    </source>
</evidence>
<keyword evidence="11" id="KW-1160">Virus entry into host cell</keyword>
<evidence type="ECO:0000313" key="13">
    <source>
        <dbReference type="EMBL" id="AAQ19942.1"/>
    </source>
</evidence>
<dbReference type="InterPro" id="IPR029053">
    <property type="entry name" value="Viral_coat"/>
</dbReference>
<dbReference type="Gene3D" id="2.60.120.20">
    <property type="match status" value="1"/>
</dbReference>
<feature type="non-terminal residue" evidence="13">
    <location>
        <position position="1"/>
    </location>
</feature>
<evidence type="ECO:0000256" key="1">
    <source>
        <dbReference type="ARBA" id="ARBA00004192"/>
    </source>
</evidence>
<evidence type="ECO:0000313" key="14">
    <source>
        <dbReference type="Proteomes" id="UP000326401"/>
    </source>
</evidence>
<evidence type="ECO:0000256" key="10">
    <source>
        <dbReference type="ARBA" id="ARBA00023288"/>
    </source>
</evidence>
<keyword evidence="8" id="KW-0946">Virion</keyword>
<dbReference type="Pfam" id="PF22663">
    <property type="entry name" value="Rhv_5"/>
    <property type="match status" value="1"/>
</dbReference>
<evidence type="ECO:0000256" key="9">
    <source>
        <dbReference type="ARBA" id="ARBA00023200"/>
    </source>
</evidence>
<dbReference type="GO" id="GO:0043657">
    <property type="term" value="C:host cell"/>
    <property type="evidence" value="ECO:0007669"/>
    <property type="project" value="UniProtKB-SubCell"/>
</dbReference>